<evidence type="ECO:0000256" key="2">
    <source>
        <dbReference type="ARBA" id="ARBA00023125"/>
    </source>
</evidence>
<evidence type="ECO:0000256" key="3">
    <source>
        <dbReference type="ARBA" id="ARBA00023163"/>
    </source>
</evidence>
<dbReference type="SMART" id="SM00421">
    <property type="entry name" value="HTH_LUXR"/>
    <property type="match status" value="1"/>
</dbReference>
<organism evidence="5 6">
    <name type="scientific">Microbulbifer elongatus</name>
    <dbReference type="NCBI Taxonomy" id="86173"/>
    <lineage>
        <taxon>Bacteria</taxon>
        <taxon>Pseudomonadati</taxon>
        <taxon>Pseudomonadota</taxon>
        <taxon>Gammaproteobacteria</taxon>
        <taxon>Cellvibrionales</taxon>
        <taxon>Microbulbiferaceae</taxon>
        <taxon>Microbulbifer</taxon>
    </lineage>
</organism>
<proteinExistence type="predicted"/>
<dbReference type="SUPFAM" id="SSF55785">
    <property type="entry name" value="PYP-like sensor domain (PAS domain)"/>
    <property type="match status" value="1"/>
</dbReference>
<dbReference type="Pfam" id="PF08447">
    <property type="entry name" value="PAS_3"/>
    <property type="match status" value="1"/>
</dbReference>
<dbReference type="PRINTS" id="PR00038">
    <property type="entry name" value="HTHLUXR"/>
</dbReference>
<evidence type="ECO:0000259" key="4">
    <source>
        <dbReference type="PROSITE" id="PS50043"/>
    </source>
</evidence>
<dbReference type="PANTHER" id="PTHR44688">
    <property type="entry name" value="DNA-BINDING TRANSCRIPTIONAL ACTIVATOR DEVR_DOSR"/>
    <property type="match status" value="1"/>
</dbReference>
<evidence type="ECO:0000256" key="1">
    <source>
        <dbReference type="ARBA" id="ARBA00023015"/>
    </source>
</evidence>
<dbReference type="SUPFAM" id="SSF46894">
    <property type="entry name" value="C-terminal effector domain of the bipartite response regulators"/>
    <property type="match status" value="1"/>
</dbReference>
<keyword evidence="3" id="KW-0804">Transcription</keyword>
<dbReference type="EMBL" id="JACASI010000015">
    <property type="protein sequence ID" value="MCQ3828985.1"/>
    <property type="molecule type" value="Genomic_DNA"/>
</dbReference>
<dbReference type="CDD" id="cd06170">
    <property type="entry name" value="LuxR_C_like"/>
    <property type="match status" value="1"/>
</dbReference>
<protein>
    <submittedName>
        <fullName evidence="5">PAS domain-containing protein</fullName>
    </submittedName>
</protein>
<dbReference type="InterPro" id="IPR013655">
    <property type="entry name" value="PAS_fold_3"/>
</dbReference>
<dbReference type="PROSITE" id="PS00622">
    <property type="entry name" value="HTH_LUXR_1"/>
    <property type="match status" value="1"/>
</dbReference>
<keyword evidence="1" id="KW-0805">Transcription regulation</keyword>
<dbReference type="PANTHER" id="PTHR44688:SF16">
    <property type="entry name" value="DNA-BINDING TRANSCRIPTIONAL ACTIVATOR DEVR_DOSR"/>
    <property type="match status" value="1"/>
</dbReference>
<name>A0ABT1NYM8_9GAMM</name>
<dbReference type="RefSeq" id="WP_255873802.1">
    <property type="nucleotide sequence ID" value="NZ_JACASI010000015.1"/>
</dbReference>
<keyword evidence="2" id="KW-0238">DNA-binding</keyword>
<dbReference type="PROSITE" id="PS50043">
    <property type="entry name" value="HTH_LUXR_2"/>
    <property type="match status" value="1"/>
</dbReference>
<keyword evidence="6" id="KW-1185">Reference proteome</keyword>
<reference evidence="5" key="1">
    <citation type="thesis" date="2020" institute="Technische Universitat Dresden" country="Dresden, Germany">
        <title>The Agarolytic System of Microbulbifer elongatus PORT2, Isolated from Batu Karas, Pangandaran West Java Indonesia.</title>
        <authorList>
            <person name="Anggraeni S.R."/>
        </authorList>
    </citation>
    <scope>NUCLEOTIDE SEQUENCE</scope>
    <source>
        <strain evidence="5">PORT2</strain>
    </source>
</reference>
<dbReference type="InterPro" id="IPR036388">
    <property type="entry name" value="WH-like_DNA-bd_sf"/>
</dbReference>
<dbReference type="Gene3D" id="1.10.10.10">
    <property type="entry name" value="Winged helix-like DNA-binding domain superfamily/Winged helix DNA-binding domain"/>
    <property type="match status" value="1"/>
</dbReference>
<dbReference type="InterPro" id="IPR016032">
    <property type="entry name" value="Sig_transdc_resp-reg_C-effctor"/>
</dbReference>
<dbReference type="Gene3D" id="3.30.450.20">
    <property type="entry name" value="PAS domain"/>
    <property type="match status" value="1"/>
</dbReference>
<accession>A0ABT1NYM8</accession>
<gene>
    <name evidence="5" type="ORF">HXX02_05980</name>
</gene>
<dbReference type="Proteomes" id="UP001205566">
    <property type="component" value="Unassembled WGS sequence"/>
</dbReference>
<dbReference type="InterPro" id="IPR000792">
    <property type="entry name" value="Tscrpt_reg_LuxR_C"/>
</dbReference>
<evidence type="ECO:0000313" key="5">
    <source>
        <dbReference type="EMBL" id="MCQ3828985.1"/>
    </source>
</evidence>
<comment type="caution">
    <text evidence="5">The sequence shown here is derived from an EMBL/GenBank/DDBJ whole genome shotgun (WGS) entry which is preliminary data.</text>
</comment>
<sequence>MASESKEQKLNSDDMLISVWNQRNELFAQNKTELTNLKVDEMVSRVFSNGPHYHYIFDLFDLELLYVSPQIEQIHDLNIATMTFQDVLALIHPDDRTFVANAEATAIRVMQQRIGMDKITRYKFSYCFRFRVKTGEYRLFNHQSIVLDTDESGGIGKALNVHTDISHLTTQNNYRLSLIGMNGEPSYLNIEVDNHPPKPDPTKPLFTEREISVIQLVSKGLTSAQIGEVLSLSEYTIKNHRKRILKKAGCQNMSQLLASCAIEGLI</sequence>
<dbReference type="InterPro" id="IPR035965">
    <property type="entry name" value="PAS-like_dom_sf"/>
</dbReference>
<dbReference type="Pfam" id="PF00196">
    <property type="entry name" value="GerE"/>
    <property type="match status" value="1"/>
</dbReference>
<evidence type="ECO:0000313" key="6">
    <source>
        <dbReference type="Proteomes" id="UP001205566"/>
    </source>
</evidence>
<feature type="domain" description="HTH luxR-type" evidence="4">
    <location>
        <begin position="199"/>
        <end position="264"/>
    </location>
</feature>